<protein>
    <submittedName>
        <fullName evidence="4">NADAR family protein</fullName>
    </submittedName>
</protein>
<comment type="catalytic activity">
    <reaction evidence="2">
        <text>2,5-diamino-6-hydroxy-4-(5-phosphoribosylamino)-pyrimidine + H2O = 2,5,6-triamino-4-hydroxypyrimidine + D-ribose 5-phosphate</text>
        <dbReference type="Rhea" id="RHEA:23436"/>
        <dbReference type="ChEBI" id="CHEBI:15377"/>
        <dbReference type="ChEBI" id="CHEBI:58614"/>
        <dbReference type="ChEBI" id="CHEBI:78346"/>
        <dbReference type="ChEBI" id="CHEBI:137796"/>
    </reaction>
</comment>
<accession>A0A7Z2VZQ6</accession>
<dbReference type="Pfam" id="PF08719">
    <property type="entry name" value="NADAR"/>
    <property type="match status" value="1"/>
</dbReference>
<dbReference type="Proteomes" id="UP000502415">
    <property type="component" value="Chromosome"/>
</dbReference>
<evidence type="ECO:0000313" key="5">
    <source>
        <dbReference type="Proteomes" id="UP000502415"/>
    </source>
</evidence>
<reference evidence="4 5" key="1">
    <citation type="submission" date="2020-04" db="EMBL/GenBank/DDBJ databases">
        <title>Genome sequencing of novel species.</title>
        <authorList>
            <person name="Heo J."/>
            <person name="Kim S.-J."/>
            <person name="Kim J.-S."/>
            <person name="Hong S.-B."/>
            <person name="Kwon S.-W."/>
        </authorList>
    </citation>
    <scope>NUCLEOTIDE SEQUENCE [LARGE SCALE GENOMIC DNA]</scope>
    <source>
        <strain evidence="4 5">GN2-R2</strain>
    </source>
</reference>
<evidence type="ECO:0000256" key="1">
    <source>
        <dbReference type="ARBA" id="ARBA00000022"/>
    </source>
</evidence>
<dbReference type="AlphaFoldDB" id="A0A7Z2VZQ6"/>
<dbReference type="InterPro" id="IPR012816">
    <property type="entry name" value="NADAR"/>
</dbReference>
<feature type="domain" description="NADAR" evidence="3">
    <location>
        <begin position="8"/>
        <end position="68"/>
    </location>
</feature>
<dbReference type="RefSeq" id="WP_170203954.1">
    <property type="nucleotide sequence ID" value="NZ_CP051685.1"/>
</dbReference>
<name>A0A7Z2VZQ6_9BURK</name>
<keyword evidence="5" id="KW-1185">Reference proteome</keyword>
<dbReference type="InterPro" id="IPR037238">
    <property type="entry name" value="YbiA-like_sf"/>
</dbReference>
<dbReference type="SUPFAM" id="SSF143990">
    <property type="entry name" value="YbiA-like"/>
    <property type="match status" value="1"/>
</dbReference>
<proteinExistence type="predicted"/>
<sequence>MSADRLNHRYLHRFLLSTGDDVLVEANPVDAVCDIGLEGQAAKTVSPREWQERNLLGYALVKVRTAMRA</sequence>
<dbReference type="Gene3D" id="1.10.357.40">
    <property type="entry name" value="YbiA-like"/>
    <property type="match status" value="1"/>
</dbReference>
<evidence type="ECO:0000313" key="4">
    <source>
        <dbReference type="EMBL" id="QJE01867.1"/>
    </source>
</evidence>
<evidence type="ECO:0000259" key="3">
    <source>
        <dbReference type="Pfam" id="PF08719"/>
    </source>
</evidence>
<comment type="catalytic activity">
    <reaction evidence="1">
        <text>5-amino-6-(5-phospho-D-ribosylamino)uracil + H2O = 5,6-diaminouracil + D-ribose 5-phosphate</text>
        <dbReference type="Rhea" id="RHEA:55020"/>
        <dbReference type="ChEBI" id="CHEBI:15377"/>
        <dbReference type="ChEBI" id="CHEBI:46252"/>
        <dbReference type="ChEBI" id="CHEBI:58453"/>
        <dbReference type="ChEBI" id="CHEBI:78346"/>
    </reaction>
</comment>
<evidence type="ECO:0000256" key="2">
    <source>
        <dbReference type="ARBA" id="ARBA00000751"/>
    </source>
</evidence>
<dbReference type="EMBL" id="CP051685">
    <property type="protein sequence ID" value="QJE01867.1"/>
    <property type="molecule type" value="Genomic_DNA"/>
</dbReference>
<dbReference type="KEGG" id="mfy:HH212_19095"/>
<gene>
    <name evidence="4" type="ORF">HH212_19095</name>
</gene>
<organism evidence="4 5">
    <name type="scientific">Massilia forsythiae</name>
    <dbReference type="NCBI Taxonomy" id="2728020"/>
    <lineage>
        <taxon>Bacteria</taxon>
        <taxon>Pseudomonadati</taxon>
        <taxon>Pseudomonadota</taxon>
        <taxon>Betaproteobacteria</taxon>
        <taxon>Burkholderiales</taxon>
        <taxon>Oxalobacteraceae</taxon>
        <taxon>Telluria group</taxon>
        <taxon>Massilia</taxon>
    </lineage>
</organism>